<dbReference type="AlphaFoldDB" id="A0A420RTW8"/>
<evidence type="ECO:0000313" key="1">
    <source>
        <dbReference type="EMBL" id="RKL20509.1"/>
    </source>
</evidence>
<comment type="caution">
    <text evidence="1">The sequence shown here is derived from an EMBL/GenBank/DDBJ whole genome shotgun (WGS) entry which is preliminary data.</text>
</comment>
<dbReference type="EMBL" id="MRDB01000169">
    <property type="protein sequence ID" value="RKL20509.1"/>
    <property type="molecule type" value="Genomic_DNA"/>
</dbReference>
<dbReference type="PANTHER" id="PTHR40628">
    <property type="entry name" value="CHROMO DOMAIN-CONTAINING PROTEIN"/>
    <property type="match status" value="1"/>
</dbReference>
<sequence length="270" mass="30191">MASLQRTHQANLPCPTWVWSNISNVQCVFPFRLAPWLAMQDRPSNKTSVAKDRSWFGDDYVSLNSAINSTTGTPIKVIGIGTVDLPTKTSPNRNGPRSHGTLRLKNVLHAPSIICNIIGSPVLNDYHVFTSFSETSSGSIHRLSDGRRIAYFKPATQAARFFQVRLSGPPVGPKVGPPPFDPSTKYLLRAEWPDSERKKHDNVQLLLQDKDIADGPLKATENAWVKKHYGDEFKFLQVHGLSIFKEEDRAEGRIIVRTMISRDNEETSAI</sequence>
<gene>
    <name evidence="1" type="ORF">BFJ72_g15057</name>
</gene>
<proteinExistence type="predicted"/>
<organism evidence="1 2">
    <name type="scientific">Gibberella intermedia</name>
    <name type="common">Bulb rot disease fungus</name>
    <name type="synonym">Fusarium proliferatum</name>
    <dbReference type="NCBI Taxonomy" id="948311"/>
    <lineage>
        <taxon>Eukaryota</taxon>
        <taxon>Fungi</taxon>
        <taxon>Dikarya</taxon>
        <taxon>Ascomycota</taxon>
        <taxon>Pezizomycotina</taxon>
        <taxon>Sordariomycetes</taxon>
        <taxon>Hypocreomycetidae</taxon>
        <taxon>Hypocreales</taxon>
        <taxon>Nectriaceae</taxon>
        <taxon>Fusarium</taxon>
        <taxon>Fusarium fujikuroi species complex</taxon>
    </lineage>
</organism>
<name>A0A420RTW8_GIBIN</name>
<dbReference type="Proteomes" id="UP000283569">
    <property type="component" value="Unassembled WGS sequence"/>
</dbReference>
<protein>
    <submittedName>
        <fullName evidence="1">Uncharacterized protein</fullName>
    </submittedName>
</protein>
<reference evidence="1 2" key="1">
    <citation type="journal article" date="2018" name="Sci. Rep.">
        <title>Characterisation of pathogen-specific regions and novel effector candidates in Fusarium oxysporum f. sp. cepae.</title>
        <authorList>
            <person name="Armitage A.D."/>
            <person name="Taylor A."/>
            <person name="Sobczyk M.K."/>
            <person name="Baxter L."/>
            <person name="Greenfield B.P."/>
            <person name="Bates H.J."/>
            <person name="Wilson F."/>
            <person name="Jackson A.C."/>
            <person name="Ott S."/>
            <person name="Harrison R.J."/>
            <person name="Clarkson J.P."/>
        </authorList>
    </citation>
    <scope>NUCLEOTIDE SEQUENCE [LARGE SCALE GENOMIC DNA]</scope>
    <source>
        <strain evidence="1 2">Fp_A8</strain>
    </source>
</reference>
<accession>A0A420RTW8</accession>
<dbReference type="PANTHER" id="PTHR40628:SF1">
    <property type="entry name" value="CHROMO DOMAIN-CONTAINING PROTEIN"/>
    <property type="match status" value="1"/>
</dbReference>
<evidence type="ECO:0000313" key="2">
    <source>
        <dbReference type="Proteomes" id="UP000283569"/>
    </source>
</evidence>